<dbReference type="AlphaFoldDB" id="A0A3L8DJM6"/>
<dbReference type="GO" id="GO:0005789">
    <property type="term" value="C:endoplasmic reticulum membrane"/>
    <property type="evidence" value="ECO:0007669"/>
    <property type="project" value="UniProtKB-SubCell"/>
</dbReference>
<evidence type="ECO:0000313" key="6">
    <source>
        <dbReference type="EMBL" id="RLU20363.1"/>
    </source>
</evidence>
<feature type="transmembrane region" description="Helical" evidence="5">
    <location>
        <begin position="59"/>
        <end position="77"/>
    </location>
</feature>
<keyword evidence="5" id="KW-0472">Membrane</keyword>
<keyword evidence="3" id="KW-0256">Endoplasmic reticulum</keyword>
<keyword evidence="5" id="KW-1133">Transmembrane helix</keyword>
<dbReference type="EMBL" id="QOIP01000007">
    <property type="protein sequence ID" value="RLU20363.1"/>
    <property type="molecule type" value="Genomic_DNA"/>
</dbReference>
<dbReference type="PANTHER" id="PTHR10408">
    <property type="entry name" value="STEROL O-ACYLTRANSFERASE"/>
    <property type="match status" value="1"/>
</dbReference>
<evidence type="ECO:0000313" key="7">
    <source>
        <dbReference type="Proteomes" id="UP000279307"/>
    </source>
</evidence>
<feature type="transmembrane region" description="Helical" evidence="5">
    <location>
        <begin position="207"/>
        <end position="227"/>
    </location>
</feature>
<dbReference type="GO" id="GO:0008374">
    <property type="term" value="F:O-acyltransferase activity"/>
    <property type="evidence" value="ECO:0007669"/>
    <property type="project" value="InterPro"/>
</dbReference>
<dbReference type="GO" id="GO:0008203">
    <property type="term" value="P:cholesterol metabolic process"/>
    <property type="evidence" value="ECO:0007669"/>
    <property type="project" value="TreeGrafter"/>
</dbReference>
<keyword evidence="5" id="KW-0812">Transmembrane</keyword>
<evidence type="ECO:0000256" key="3">
    <source>
        <dbReference type="ARBA" id="ARBA00022824"/>
    </source>
</evidence>
<evidence type="ECO:0000256" key="1">
    <source>
        <dbReference type="ARBA" id="ARBA00004477"/>
    </source>
</evidence>
<feature type="transmembrane region" description="Helical" evidence="5">
    <location>
        <begin position="156"/>
        <end position="177"/>
    </location>
</feature>
<dbReference type="Proteomes" id="UP000279307">
    <property type="component" value="Chromosome 7"/>
</dbReference>
<proteinExistence type="predicted"/>
<comment type="subcellular location">
    <subcellularLocation>
        <location evidence="1">Endoplasmic reticulum membrane</location>
        <topology evidence="1">Multi-pass membrane protein</topology>
    </subcellularLocation>
</comment>
<evidence type="ECO:0000256" key="4">
    <source>
        <dbReference type="ARBA" id="ARBA00023315"/>
    </source>
</evidence>
<dbReference type="InterPro" id="IPR014371">
    <property type="entry name" value="Oat_ACAT_DAG_ARE"/>
</dbReference>
<evidence type="ECO:0000256" key="5">
    <source>
        <dbReference type="SAM" id="Phobius"/>
    </source>
</evidence>
<keyword evidence="4" id="KW-0012">Acyltransferase</keyword>
<keyword evidence="2" id="KW-0808">Transferase</keyword>
<organism evidence="6 7">
    <name type="scientific">Ooceraea biroi</name>
    <name type="common">Clonal raider ant</name>
    <name type="synonym">Cerapachys biroi</name>
    <dbReference type="NCBI Taxonomy" id="2015173"/>
    <lineage>
        <taxon>Eukaryota</taxon>
        <taxon>Metazoa</taxon>
        <taxon>Ecdysozoa</taxon>
        <taxon>Arthropoda</taxon>
        <taxon>Hexapoda</taxon>
        <taxon>Insecta</taxon>
        <taxon>Pterygota</taxon>
        <taxon>Neoptera</taxon>
        <taxon>Endopterygota</taxon>
        <taxon>Hymenoptera</taxon>
        <taxon>Apocrita</taxon>
        <taxon>Aculeata</taxon>
        <taxon>Formicoidea</taxon>
        <taxon>Formicidae</taxon>
        <taxon>Dorylinae</taxon>
        <taxon>Ooceraea</taxon>
    </lineage>
</organism>
<sequence length="349" mass="40805">MIVEGFSLGLKRYKMLLETSQPVSIFGHLCKSQHLASIWPLTSGRINDTLSRQNKNWDYGWLTALIFYQVLFIILPVKAMLQQNLGICSNIVVLMEQIRMLMKSHAFIRSTASRHLAYKPHSELPVPKSPGFSQYLYFLFAPTLVYRDSYPRTEKIRWTIVIWNFFEFGLAIFYLALVVERMLLPVFRIFGTQPLEQKWYIKSTIEASVPGILFFMAGNYLLLHSWLNAWAELLRFADRMFYKRNKNLATFAVFFVSAVFHEYIIAFTFHFFYPVMFVLFGGFGFAFIFVGKIVRSNTFMWLSFCLGNGIMMSLYSIECYARANCLPHPDYYVDLFLPRSWNCQQQLGA</sequence>
<evidence type="ECO:0008006" key="8">
    <source>
        <dbReference type="Google" id="ProtNLM"/>
    </source>
</evidence>
<evidence type="ECO:0000256" key="2">
    <source>
        <dbReference type="ARBA" id="ARBA00022679"/>
    </source>
</evidence>
<dbReference type="PANTHER" id="PTHR10408:SF8">
    <property type="entry name" value="O-ACYLTRANSFERASE"/>
    <property type="match status" value="1"/>
</dbReference>
<feature type="transmembrane region" description="Helical" evidence="5">
    <location>
        <begin position="248"/>
        <end position="265"/>
    </location>
</feature>
<reference evidence="6 7" key="1">
    <citation type="journal article" date="2018" name="Genome Res.">
        <title>The genomic architecture and molecular evolution of ant odorant receptors.</title>
        <authorList>
            <person name="McKenzie S.K."/>
            <person name="Kronauer D.J.C."/>
        </authorList>
    </citation>
    <scope>NUCLEOTIDE SEQUENCE [LARGE SCALE GENOMIC DNA]</scope>
    <source>
        <strain evidence="6">Clonal line C1</strain>
    </source>
</reference>
<feature type="transmembrane region" description="Helical" evidence="5">
    <location>
        <begin position="271"/>
        <end position="291"/>
    </location>
</feature>
<comment type="caution">
    <text evidence="6">The sequence shown here is derived from an EMBL/GenBank/DDBJ whole genome shotgun (WGS) entry which is preliminary data.</text>
</comment>
<accession>A0A3L8DJM6</accession>
<gene>
    <name evidence="6" type="ORF">DMN91_006971</name>
</gene>
<protein>
    <recommendedName>
        <fullName evidence="8">Sterol O-acyltransferase</fullName>
    </recommendedName>
</protein>
<name>A0A3L8DJM6_OOCBI</name>
<dbReference type="OrthoDB" id="10039049at2759"/>